<gene>
    <name evidence="2" type="ORF">BG262_02555</name>
</gene>
<dbReference type="Pfam" id="PF12867">
    <property type="entry name" value="DinB_2"/>
    <property type="match status" value="1"/>
</dbReference>
<dbReference type="SUPFAM" id="SSF109854">
    <property type="entry name" value="DinB/YfiT-like putative metalloenzymes"/>
    <property type="match status" value="1"/>
</dbReference>
<sequence length="174" mass="19874">MEYLDMIVEAVDRGHERFLSVLEGLTAEQVNDFPAKNIAPSIKSVAWLSWHTAREMDYQISELKGTNPLWLANGWKGKFNLDLPDNTEDWHHTPEQAAKVKVSDVDLLRGYLEDAANLTKEYLKSINENQLDDIVDKNWNPPVTRGARLVSIIDDLDMHSGQVIYSRRLLGIED</sequence>
<dbReference type="Proteomes" id="UP000177273">
    <property type="component" value="Unassembled WGS sequence"/>
</dbReference>
<dbReference type="OrthoDB" id="2363925at2"/>
<dbReference type="InterPro" id="IPR024775">
    <property type="entry name" value="DinB-like"/>
</dbReference>
<protein>
    <recommendedName>
        <fullName evidence="1">DinB-like domain-containing protein</fullName>
    </recommendedName>
</protein>
<evidence type="ECO:0000313" key="2">
    <source>
        <dbReference type="EMBL" id="OFI46700.1"/>
    </source>
</evidence>
<comment type="caution">
    <text evidence="2">The sequence shown here is derived from an EMBL/GenBank/DDBJ whole genome shotgun (WGS) entry which is preliminary data.</text>
</comment>
<dbReference type="AlphaFoldDB" id="A0A9Q5NZN1"/>
<dbReference type="InterPro" id="IPR034660">
    <property type="entry name" value="DinB/YfiT-like"/>
</dbReference>
<dbReference type="RefSeq" id="WP_070787833.1">
    <property type="nucleotide sequence ID" value="NZ_MKIQ01000027.1"/>
</dbReference>
<accession>A0A9Q5NZN1</accession>
<evidence type="ECO:0000313" key="3">
    <source>
        <dbReference type="Proteomes" id="UP000177273"/>
    </source>
</evidence>
<organism evidence="2 3">
    <name type="scientific">Floricoccus penangensis</name>
    <dbReference type="NCBI Taxonomy" id="1859475"/>
    <lineage>
        <taxon>Bacteria</taxon>
        <taxon>Bacillati</taxon>
        <taxon>Bacillota</taxon>
        <taxon>Bacilli</taxon>
        <taxon>Lactobacillales</taxon>
        <taxon>Streptococcaceae</taxon>
        <taxon>Floricoccus</taxon>
    </lineage>
</organism>
<feature type="domain" description="DinB-like" evidence="1">
    <location>
        <begin position="12"/>
        <end position="162"/>
    </location>
</feature>
<name>A0A9Q5NZN1_9LACT</name>
<evidence type="ECO:0000259" key="1">
    <source>
        <dbReference type="Pfam" id="PF12867"/>
    </source>
</evidence>
<proteinExistence type="predicted"/>
<reference evidence="3" key="1">
    <citation type="submission" date="2016-09" db="EMBL/GenBank/DDBJ databases">
        <title>Draft genome sequence of a novel species of the family Streptococcaceae isolated from flowers.</title>
        <authorList>
            <person name="Chuah L.-O."/>
            <person name="Yap K.-P."/>
            <person name="Thong K.L."/>
            <person name="Liong M.T."/>
            <person name="Ahmad R."/>
            <person name="Rusul G."/>
        </authorList>
    </citation>
    <scope>NUCLEOTIDE SEQUENCE [LARGE SCALE GENOMIC DNA]</scope>
    <source>
        <strain evidence="3">HibF3</strain>
    </source>
</reference>
<keyword evidence="3" id="KW-1185">Reference proteome</keyword>
<dbReference type="EMBL" id="MKIQ01000027">
    <property type="protein sequence ID" value="OFI46700.1"/>
    <property type="molecule type" value="Genomic_DNA"/>
</dbReference>
<dbReference type="Gene3D" id="1.20.120.450">
    <property type="entry name" value="dinb family like domain"/>
    <property type="match status" value="1"/>
</dbReference>